<accession>A0A1I0N6F6</accession>
<feature type="transmembrane region" description="Helical" evidence="1">
    <location>
        <begin position="98"/>
        <end position="125"/>
    </location>
</feature>
<dbReference type="eggNOG" id="arCOG09118">
    <property type="taxonomic scope" value="Archaea"/>
</dbReference>
<organism evidence="2 3">
    <name type="scientific">Natrinema salifodinae</name>
    <dbReference type="NCBI Taxonomy" id="1202768"/>
    <lineage>
        <taxon>Archaea</taxon>
        <taxon>Methanobacteriati</taxon>
        <taxon>Methanobacteriota</taxon>
        <taxon>Stenosarchaea group</taxon>
        <taxon>Halobacteria</taxon>
        <taxon>Halobacteriales</taxon>
        <taxon>Natrialbaceae</taxon>
        <taxon>Natrinema</taxon>
    </lineage>
</organism>
<evidence type="ECO:0000313" key="2">
    <source>
        <dbReference type="EMBL" id="SEV96723.1"/>
    </source>
</evidence>
<dbReference type="EMBL" id="FOIS01000002">
    <property type="protein sequence ID" value="SEV96723.1"/>
    <property type="molecule type" value="Genomic_DNA"/>
</dbReference>
<protein>
    <recommendedName>
        <fullName evidence="4">LexA-binding, inner membrane-associated hydrolase</fullName>
    </recommendedName>
</protein>
<evidence type="ECO:0000313" key="3">
    <source>
        <dbReference type="Proteomes" id="UP000183275"/>
    </source>
</evidence>
<evidence type="ECO:0008006" key="4">
    <source>
        <dbReference type="Google" id="ProtNLM"/>
    </source>
</evidence>
<sequence length="156" mass="16344">MYSKHHAAASLVVAAALAYLLPPVTLGGDPIPDAAVVASGTAVGVFIDLDHFLIARFKTGTWDAARFCLANPRATVADQGEIFEPGDVGVLSRLLSHVVIAGIVVPALTLVSIPLAIVTGAVLYAHLLADLVWDIYLLEDHANAAVSIDDLVQTLR</sequence>
<gene>
    <name evidence="2" type="ORF">SAMN05216285_1388</name>
</gene>
<dbReference type="STRING" id="1202768.SAMN05216285_1388"/>
<keyword evidence="1" id="KW-0472">Membrane</keyword>
<dbReference type="Proteomes" id="UP000183275">
    <property type="component" value="Unassembled WGS sequence"/>
</dbReference>
<evidence type="ECO:0000256" key="1">
    <source>
        <dbReference type="SAM" id="Phobius"/>
    </source>
</evidence>
<keyword evidence="1" id="KW-1133">Transmembrane helix</keyword>
<keyword evidence="3" id="KW-1185">Reference proteome</keyword>
<dbReference type="AlphaFoldDB" id="A0A1I0N6F6"/>
<name>A0A1I0N6F6_9EURY</name>
<keyword evidence="1" id="KW-0812">Transmembrane</keyword>
<proteinExistence type="predicted"/>
<reference evidence="3" key="1">
    <citation type="submission" date="2016-10" db="EMBL/GenBank/DDBJ databases">
        <authorList>
            <person name="Varghese N."/>
        </authorList>
    </citation>
    <scope>NUCLEOTIDE SEQUENCE [LARGE SCALE GENOMIC DNA]</scope>
    <source>
        <strain evidence="3">CGMCC 1.12284</strain>
    </source>
</reference>